<dbReference type="InterPro" id="IPR042296">
    <property type="entry name" value="tRNA_met_Trm1_C"/>
</dbReference>
<dbReference type="GO" id="GO:0160103">
    <property type="term" value="F:tRNA (guanine(26)-N2/guanine(27)-N2)-dimethyltransferase activity"/>
    <property type="evidence" value="ECO:0007669"/>
    <property type="project" value="UniProtKB-EC"/>
</dbReference>
<dbReference type="InterPro" id="IPR002905">
    <property type="entry name" value="Trm1"/>
</dbReference>
<reference evidence="7 8" key="1">
    <citation type="journal article" date="2018" name="Sci. Rep.">
        <title>A novel species of the marine cyanobacterium Acaryochloris with a unique pigment content and lifestyle.</title>
        <authorList>
            <person name="Partensky F."/>
            <person name="Six C."/>
            <person name="Ratin M."/>
            <person name="Garczarek L."/>
            <person name="Vaulot D."/>
            <person name="Probert I."/>
            <person name="Calteau A."/>
            <person name="Gourvil P."/>
            <person name="Marie D."/>
            <person name="Grebert T."/>
            <person name="Bouchier C."/>
            <person name="Le Panse S."/>
            <person name="Gachenot M."/>
            <person name="Rodriguez F."/>
            <person name="Garrido J.L."/>
        </authorList>
    </citation>
    <scope>NUCLEOTIDE SEQUENCE [LARGE SCALE GENOMIC DNA]</scope>
    <source>
        <strain evidence="7 8">RCC1774</strain>
    </source>
</reference>
<sequence length="363" mass="40746">MNRRQEGQVTFEVRNAFYRSTSQTARDLGVLAAAVYRQNHPSLRVLDAMAGCGVRSLRYAVESKADWVWANDANPEVAPVLSLNLAQLNGCFQLTHWPAKRLFADCYQRQDFYDLVDIDSFGRASPFLGACLQATKLGGFIYLTGTDSRTVAGHDPDACLGHYGTYGRSHPAAHEQGLRILIGSLQQQAIMQGLVIEPVFSLFQGQIYRVMVRLAKAQISFADLYGFLGYCHQCGHYQTVGWRYLSQATCPDCSLPLTLSGPMWLGPLHDPPFLAWMTELAQVWHWPQRVDLLELMQAEAGLPPYFYTVGELGKRGQMDIPKRDRIIQALKQAGYRASKTHINPQAIKTTATFKECLQIARRQ</sequence>
<evidence type="ECO:0000313" key="7">
    <source>
        <dbReference type="EMBL" id="PZD74610.1"/>
    </source>
</evidence>
<dbReference type="EMBL" id="PQWO01000002">
    <property type="protein sequence ID" value="PZD74610.1"/>
    <property type="molecule type" value="Genomic_DNA"/>
</dbReference>
<keyword evidence="2 7" id="KW-0489">Methyltransferase</keyword>
<dbReference type="AlphaFoldDB" id="A0A2W1JMN0"/>
<dbReference type="PROSITE" id="PS51626">
    <property type="entry name" value="SAM_MT_TRM1"/>
    <property type="match status" value="1"/>
</dbReference>
<gene>
    <name evidence="7" type="primary">trm1</name>
    <name evidence="7" type="ORF">C1752_01012</name>
</gene>
<dbReference type="EC" id="2.1.1.215" evidence="7"/>
<organism evidence="7 8">
    <name type="scientific">Acaryochloris thomasi RCC1774</name>
    <dbReference type="NCBI Taxonomy" id="1764569"/>
    <lineage>
        <taxon>Bacteria</taxon>
        <taxon>Bacillati</taxon>
        <taxon>Cyanobacteriota</taxon>
        <taxon>Cyanophyceae</taxon>
        <taxon>Acaryochloridales</taxon>
        <taxon>Acaryochloridaceae</taxon>
        <taxon>Acaryochloris</taxon>
        <taxon>Acaryochloris thomasi</taxon>
    </lineage>
</organism>
<keyword evidence="5" id="KW-0819">tRNA processing</keyword>
<keyword evidence="8" id="KW-1185">Reference proteome</keyword>
<protein>
    <submittedName>
        <fullName evidence="7">tRNA (Guanine(26)-N(2)/guanine(27)-N(2))-dimethyltransferase</fullName>
        <ecNumber evidence="7">2.1.1.215</ecNumber>
    </submittedName>
</protein>
<evidence type="ECO:0000256" key="3">
    <source>
        <dbReference type="ARBA" id="ARBA00022679"/>
    </source>
</evidence>
<keyword evidence="4" id="KW-0949">S-adenosyl-L-methionine</keyword>
<comment type="caution">
    <text evidence="7">The sequence shown here is derived from an EMBL/GenBank/DDBJ whole genome shotgun (WGS) entry which is preliminary data.</text>
</comment>
<dbReference type="InterPro" id="IPR029063">
    <property type="entry name" value="SAM-dependent_MTases_sf"/>
</dbReference>
<dbReference type="GO" id="GO:0002940">
    <property type="term" value="P:tRNA N2-guanine methylation"/>
    <property type="evidence" value="ECO:0007669"/>
    <property type="project" value="TreeGrafter"/>
</dbReference>
<evidence type="ECO:0000256" key="2">
    <source>
        <dbReference type="ARBA" id="ARBA00022603"/>
    </source>
</evidence>
<dbReference type="RefSeq" id="WP_110984959.1">
    <property type="nucleotide sequence ID" value="NZ_CAWNWM010000002.1"/>
</dbReference>
<accession>A0A2W1JMN0</accession>
<dbReference type="PANTHER" id="PTHR10631">
    <property type="entry name" value="N 2 ,N 2 -DIMETHYLGUANOSINE TRNA METHYLTRANSFERASE"/>
    <property type="match status" value="1"/>
</dbReference>
<evidence type="ECO:0000256" key="1">
    <source>
        <dbReference type="ARBA" id="ARBA00022555"/>
    </source>
</evidence>
<proteinExistence type="predicted"/>
<dbReference type="OrthoDB" id="448459at2"/>
<dbReference type="SUPFAM" id="SSF53335">
    <property type="entry name" value="S-adenosyl-L-methionine-dependent methyltransferases"/>
    <property type="match status" value="1"/>
</dbReference>
<keyword evidence="1" id="KW-0820">tRNA-binding</keyword>
<dbReference type="PANTHER" id="PTHR10631:SF9">
    <property type="entry name" value="TRNA (GUANINE(26)-N(2))-DIMETHYLTRANSFERASE"/>
    <property type="match status" value="1"/>
</dbReference>
<evidence type="ECO:0000256" key="5">
    <source>
        <dbReference type="ARBA" id="ARBA00022694"/>
    </source>
</evidence>
<dbReference type="Gene3D" id="3.30.56.70">
    <property type="entry name" value="N2,N2-dimethylguanosine tRNA methyltransferase, C-terminal domain"/>
    <property type="match status" value="1"/>
</dbReference>
<keyword evidence="6" id="KW-0694">RNA-binding</keyword>
<dbReference type="Proteomes" id="UP000248857">
    <property type="component" value="Unassembled WGS sequence"/>
</dbReference>
<evidence type="ECO:0000256" key="6">
    <source>
        <dbReference type="ARBA" id="ARBA00022884"/>
    </source>
</evidence>
<dbReference type="Pfam" id="PF02005">
    <property type="entry name" value="TRM"/>
    <property type="match status" value="1"/>
</dbReference>
<evidence type="ECO:0000313" key="8">
    <source>
        <dbReference type="Proteomes" id="UP000248857"/>
    </source>
</evidence>
<keyword evidence="3 7" id="KW-0808">Transferase</keyword>
<evidence type="ECO:0000256" key="4">
    <source>
        <dbReference type="ARBA" id="ARBA00022691"/>
    </source>
</evidence>
<dbReference type="Gene3D" id="3.40.50.150">
    <property type="entry name" value="Vaccinia Virus protein VP39"/>
    <property type="match status" value="1"/>
</dbReference>
<dbReference type="FunFam" id="3.30.56.70:FF:000001">
    <property type="entry name" value="tRNA (guanine(26)-N(2))-dimethyltransferase"/>
    <property type="match status" value="1"/>
</dbReference>
<name>A0A2W1JMN0_9CYAN</name>
<dbReference type="GO" id="GO:0000049">
    <property type="term" value="F:tRNA binding"/>
    <property type="evidence" value="ECO:0007669"/>
    <property type="project" value="UniProtKB-KW"/>
</dbReference>